<evidence type="ECO:0008006" key="8">
    <source>
        <dbReference type="Google" id="ProtNLM"/>
    </source>
</evidence>
<gene>
    <name evidence="6" type="ORF">GCM10011314_16390</name>
</gene>
<evidence type="ECO:0000256" key="4">
    <source>
        <dbReference type="ARBA" id="ARBA00023136"/>
    </source>
</evidence>
<dbReference type="AlphaFoldDB" id="A0A8H9KQF5"/>
<evidence type="ECO:0000256" key="2">
    <source>
        <dbReference type="ARBA" id="ARBA00022692"/>
    </source>
</evidence>
<keyword evidence="2 5" id="KW-0812">Transmembrane</keyword>
<dbReference type="EMBL" id="BMEA01000001">
    <property type="protein sequence ID" value="GGB77463.1"/>
    <property type="molecule type" value="Genomic_DNA"/>
</dbReference>
<dbReference type="InterPro" id="IPR044878">
    <property type="entry name" value="UbiA_sf"/>
</dbReference>
<organism evidence="6 7">
    <name type="scientific">Knoellia flava</name>
    <dbReference type="NCBI Taxonomy" id="913969"/>
    <lineage>
        <taxon>Bacteria</taxon>
        <taxon>Bacillati</taxon>
        <taxon>Actinomycetota</taxon>
        <taxon>Actinomycetes</taxon>
        <taxon>Micrococcales</taxon>
        <taxon>Intrasporangiaceae</taxon>
        <taxon>Knoellia</taxon>
    </lineage>
</organism>
<keyword evidence="3 5" id="KW-1133">Transmembrane helix</keyword>
<comment type="subcellular location">
    <subcellularLocation>
        <location evidence="1">Membrane</location>
        <topology evidence="1">Multi-pass membrane protein</topology>
    </subcellularLocation>
</comment>
<reference evidence="6" key="1">
    <citation type="journal article" date="2014" name="Int. J. Syst. Evol. Microbiol.">
        <title>Complete genome sequence of Corynebacterium casei LMG S-19264T (=DSM 44701T), isolated from a smear-ripened cheese.</title>
        <authorList>
            <consortium name="US DOE Joint Genome Institute (JGI-PGF)"/>
            <person name="Walter F."/>
            <person name="Albersmeier A."/>
            <person name="Kalinowski J."/>
            <person name="Ruckert C."/>
        </authorList>
    </citation>
    <scope>NUCLEOTIDE SEQUENCE</scope>
    <source>
        <strain evidence="6">CGMCC 1.10749</strain>
    </source>
</reference>
<sequence length="264" mass="26172">MVTTGAGALLRAAHAGPALAVTVLTLLLAVSAGLGPARTVLVTAAVLAGQLSVGWSNDLRDRSRDAAVGRSDKPLATGELTVGLVRWACVAAVVATVVLSLACGLVPGLVHLLCVASAWSYNLWLKATSASWLPYAVSFGGLPVFVHLAGGSTPPTEVVAGGALLGVGAHLLNAVPDLADDEATGVRGLPHRLGARRSTLLAVVLLVAATAALLVTGTVGLAGTTVGALVVAGLAGLALVGRGRAPFYSAVGIALTDVVLLVAR</sequence>
<feature type="transmembrane region" description="Helical" evidence="5">
    <location>
        <begin position="80"/>
        <end position="102"/>
    </location>
</feature>
<dbReference type="GO" id="GO:0016020">
    <property type="term" value="C:membrane"/>
    <property type="evidence" value="ECO:0007669"/>
    <property type="project" value="UniProtKB-SubCell"/>
</dbReference>
<dbReference type="Gene3D" id="1.10.357.140">
    <property type="entry name" value="UbiA prenyltransferase"/>
    <property type="match status" value="1"/>
</dbReference>
<accession>A0A8H9KQF5</accession>
<feature type="transmembrane region" description="Helical" evidence="5">
    <location>
        <begin position="132"/>
        <end position="152"/>
    </location>
</feature>
<proteinExistence type="predicted"/>
<evidence type="ECO:0000256" key="1">
    <source>
        <dbReference type="ARBA" id="ARBA00004141"/>
    </source>
</evidence>
<dbReference type="Proteomes" id="UP000628079">
    <property type="component" value="Unassembled WGS sequence"/>
</dbReference>
<feature type="transmembrane region" description="Helical" evidence="5">
    <location>
        <begin position="200"/>
        <end position="233"/>
    </location>
</feature>
<dbReference type="GO" id="GO:0016765">
    <property type="term" value="F:transferase activity, transferring alkyl or aryl (other than methyl) groups"/>
    <property type="evidence" value="ECO:0007669"/>
    <property type="project" value="InterPro"/>
</dbReference>
<protein>
    <recommendedName>
        <fullName evidence="8">Ubiquinone biosynthesis protein UbiA</fullName>
    </recommendedName>
</protein>
<evidence type="ECO:0000313" key="6">
    <source>
        <dbReference type="EMBL" id="GGB77463.1"/>
    </source>
</evidence>
<feature type="transmembrane region" description="Helical" evidence="5">
    <location>
        <begin position="39"/>
        <end position="59"/>
    </location>
</feature>
<name>A0A8H9KQF5_9MICO</name>
<dbReference type="Pfam" id="PF01040">
    <property type="entry name" value="UbiA"/>
    <property type="match status" value="1"/>
</dbReference>
<dbReference type="Gene3D" id="1.20.120.1780">
    <property type="entry name" value="UbiA prenyltransferase"/>
    <property type="match status" value="1"/>
</dbReference>
<evidence type="ECO:0000256" key="3">
    <source>
        <dbReference type="ARBA" id="ARBA00022989"/>
    </source>
</evidence>
<evidence type="ECO:0000313" key="7">
    <source>
        <dbReference type="Proteomes" id="UP000628079"/>
    </source>
</evidence>
<comment type="caution">
    <text evidence="6">The sequence shown here is derived from an EMBL/GenBank/DDBJ whole genome shotgun (WGS) entry which is preliminary data.</text>
</comment>
<dbReference type="RefSeq" id="WP_035949899.1">
    <property type="nucleotide sequence ID" value="NZ_BMEA01000001.1"/>
</dbReference>
<dbReference type="InterPro" id="IPR000537">
    <property type="entry name" value="UbiA_prenyltransferase"/>
</dbReference>
<keyword evidence="4 5" id="KW-0472">Membrane</keyword>
<reference evidence="6" key="2">
    <citation type="submission" date="2020-09" db="EMBL/GenBank/DDBJ databases">
        <authorList>
            <person name="Sun Q."/>
            <person name="Zhou Y."/>
        </authorList>
    </citation>
    <scope>NUCLEOTIDE SEQUENCE</scope>
    <source>
        <strain evidence="6">CGMCC 1.10749</strain>
    </source>
</reference>
<evidence type="ECO:0000256" key="5">
    <source>
        <dbReference type="SAM" id="Phobius"/>
    </source>
</evidence>